<proteinExistence type="predicted"/>
<keyword evidence="5" id="KW-1185">Reference proteome</keyword>
<feature type="region of interest" description="Disordered" evidence="2">
    <location>
        <begin position="297"/>
        <end position="341"/>
    </location>
</feature>
<gene>
    <name evidence="4" type="ORF">TRITD_7Bv1G014600</name>
</gene>
<evidence type="ECO:0000313" key="4">
    <source>
        <dbReference type="EMBL" id="VAI83240.1"/>
    </source>
</evidence>
<evidence type="ECO:0000313" key="5">
    <source>
        <dbReference type="Proteomes" id="UP000324705"/>
    </source>
</evidence>
<accession>A0A9R0ZSH1</accession>
<dbReference type="PANTHER" id="PTHR31099">
    <property type="entry name" value="OS06G0165300 PROTEIN"/>
    <property type="match status" value="1"/>
</dbReference>
<organism evidence="4 5">
    <name type="scientific">Triticum turgidum subsp. durum</name>
    <name type="common">Durum wheat</name>
    <name type="synonym">Triticum durum</name>
    <dbReference type="NCBI Taxonomy" id="4567"/>
    <lineage>
        <taxon>Eukaryota</taxon>
        <taxon>Viridiplantae</taxon>
        <taxon>Streptophyta</taxon>
        <taxon>Embryophyta</taxon>
        <taxon>Tracheophyta</taxon>
        <taxon>Spermatophyta</taxon>
        <taxon>Magnoliopsida</taxon>
        <taxon>Liliopsida</taxon>
        <taxon>Poales</taxon>
        <taxon>Poaceae</taxon>
        <taxon>BOP clade</taxon>
        <taxon>Pooideae</taxon>
        <taxon>Triticodae</taxon>
        <taxon>Triticeae</taxon>
        <taxon>Triticinae</taxon>
        <taxon>Triticum</taxon>
    </lineage>
</organism>
<reference evidence="4 5" key="1">
    <citation type="submission" date="2017-09" db="EMBL/GenBank/DDBJ databases">
        <authorList>
            <consortium name="International Durum Wheat Genome Sequencing Consortium (IDWGSC)"/>
            <person name="Milanesi L."/>
        </authorList>
    </citation>
    <scope>NUCLEOTIDE SEQUENCE [LARGE SCALE GENOMIC DNA]</scope>
    <source>
        <strain evidence="5">cv. Svevo</strain>
    </source>
</reference>
<sequence>MPSPSVNPEHGEVSTDEILAPYAAMPTRATGAEGFASFLRTHGEVDALCEKYGVPKDQYTAHPAGDLRANSTPPPGAICVYAGALEAGMRVPLQGFFREVLAHFGISPAQLTPNGWRVMEGFLVLCDSADVPPSLAVFRRFFHLSVYDRRHKKGWYFFVSRGGSSSLRFTGMPNRNSKSIVGWKHDFFFLSTPAPWHCAVDWGEPPKRSFGNPALTVEENESAVKLLGAHGGAAVDLRNLLPATCPWQRRYPCKTNLAVAASPPPPPSSSRTTSRSKGMHPSVHDMLKIMPAEKAAASASAKKRTWEEANGGEEVPPLSVLSCVHSPPPQHFPSRHNGHTTDREAARELLQGATEPPLERVFAANEPSDTMGNRAADDAAIRQDANYALELEKKLVAREREAAALRKQLEEAKNELASAKRAADAEREKAKSELAAAGTELETTKAELAAAKRTAEAERVQTKAELAASLADVVKTKGELAVTKQAVAEAVKTKAELAAAKRATETEVAKANAELAAANRAVEAELVKAKAKLATAEKELDSAKAAAAVRELLASEEKVRRRAELALEGYERWRGRHAPAGRAA</sequence>
<dbReference type="Gramene" id="TRITD7Bv1G014600.1">
    <property type="protein sequence ID" value="TRITD7Bv1G014600.1"/>
    <property type="gene ID" value="TRITD7Bv1G014600"/>
</dbReference>
<dbReference type="Pfam" id="PF04195">
    <property type="entry name" value="Transposase_28"/>
    <property type="match status" value="1"/>
</dbReference>
<feature type="domain" description="Transposase (putative) gypsy type" evidence="3">
    <location>
        <begin position="79"/>
        <end position="144"/>
    </location>
</feature>
<dbReference type="InterPro" id="IPR007321">
    <property type="entry name" value="Transposase_28"/>
</dbReference>
<protein>
    <recommendedName>
        <fullName evidence="3">Transposase (putative) gypsy type domain-containing protein</fullName>
    </recommendedName>
</protein>
<dbReference type="PANTHER" id="PTHR31099:SF28">
    <property type="entry name" value="F5J5.12"/>
    <property type="match status" value="1"/>
</dbReference>
<dbReference type="Proteomes" id="UP000324705">
    <property type="component" value="Chromosome 7B"/>
</dbReference>
<dbReference type="EMBL" id="LT934124">
    <property type="protein sequence ID" value="VAI83240.1"/>
    <property type="molecule type" value="Genomic_DNA"/>
</dbReference>
<dbReference type="OMA" id="APWHCAV"/>
<feature type="region of interest" description="Disordered" evidence="2">
    <location>
        <begin position="257"/>
        <end position="280"/>
    </location>
</feature>
<evidence type="ECO:0000259" key="3">
    <source>
        <dbReference type="Pfam" id="PF04195"/>
    </source>
</evidence>
<feature type="coiled-coil region" evidence="1">
    <location>
        <begin position="494"/>
        <end position="546"/>
    </location>
</feature>
<dbReference type="AlphaFoldDB" id="A0A9R0ZSH1"/>
<feature type="coiled-coil region" evidence="1">
    <location>
        <begin position="388"/>
        <end position="465"/>
    </location>
</feature>
<name>A0A9R0ZSH1_TRITD</name>
<evidence type="ECO:0000256" key="1">
    <source>
        <dbReference type="SAM" id="Coils"/>
    </source>
</evidence>
<keyword evidence="1" id="KW-0175">Coiled coil</keyword>
<evidence type="ECO:0000256" key="2">
    <source>
        <dbReference type="SAM" id="MobiDB-lite"/>
    </source>
</evidence>